<accession>A0A553V1N5</accession>
<feature type="transmembrane region" description="Helical" evidence="1">
    <location>
        <begin position="169"/>
        <end position="186"/>
    </location>
</feature>
<organism evidence="2 3">
    <name type="scientific">Deinococcus detaillensis</name>
    <dbReference type="NCBI Taxonomy" id="2592048"/>
    <lineage>
        <taxon>Bacteria</taxon>
        <taxon>Thermotogati</taxon>
        <taxon>Deinococcota</taxon>
        <taxon>Deinococci</taxon>
        <taxon>Deinococcales</taxon>
        <taxon>Deinococcaceae</taxon>
        <taxon>Deinococcus</taxon>
    </lineage>
</organism>
<feature type="transmembrane region" description="Helical" evidence="1">
    <location>
        <begin position="395"/>
        <end position="412"/>
    </location>
</feature>
<comment type="caution">
    <text evidence="2">The sequence shown here is derived from an EMBL/GenBank/DDBJ whole genome shotgun (WGS) entry which is preliminary data.</text>
</comment>
<dbReference type="NCBIfam" id="TIGR04370">
    <property type="entry name" value="glyco_rpt_poly"/>
    <property type="match status" value="1"/>
</dbReference>
<feature type="transmembrane region" description="Helical" evidence="1">
    <location>
        <begin position="346"/>
        <end position="365"/>
    </location>
</feature>
<feature type="transmembrane region" description="Helical" evidence="1">
    <location>
        <begin position="12"/>
        <end position="32"/>
    </location>
</feature>
<feature type="transmembrane region" description="Helical" evidence="1">
    <location>
        <begin position="192"/>
        <end position="208"/>
    </location>
</feature>
<evidence type="ECO:0000313" key="3">
    <source>
        <dbReference type="Proteomes" id="UP000316092"/>
    </source>
</evidence>
<feature type="transmembrane region" description="Helical" evidence="1">
    <location>
        <begin position="144"/>
        <end position="162"/>
    </location>
</feature>
<keyword evidence="1" id="KW-1133">Transmembrane helix</keyword>
<dbReference type="Proteomes" id="UP000316092">
    <property type="component" value="Unassembled WGS sequence"/>
</dbReference>
<dbReference type="EMBL" id="VKDB01000006">
    <property type="protein sequence ID" value="TSA86141.1"/>
    <property type="molecule type" value="Genomic_DNA"/>
</dbReference>
<evidence type="ECO:0000256" key="1">
    <source>
        <dbReference type="SAM" id="Phobius"/>
    </source>
</evidence>
<keyword evidence="1" id="KW-0472">Membrane</keyword>
<sequence>MINIKFFFNPWFPLFLNFILGLIAIFIPNYFYLSRINEKSMITFNPLVFMWITVCCVFYAIGVTVFDKLVPTVRDSRLLTTKKQSQKAIYRIIFLVLLASVLNLLGLIQLYKIFGLSGLIDTILGRGSTDLRLTVYYALKTVNTGWAIAFTVPVICVAYVSLVLTKNRLLGYIFYLLLTLHFLLIAMTQTKGPVLIIIFALVVCAWMMKYPKMFLRKRDLFYILVVLFLSVTIFLVLQSRRNGFVLSYEGFINEIASYTVVSFNRLAYLLSHKLTIPNMFEGFWTNRWFWGLPGEQYTDQVLHNLQFDIPTDAFNAWLDTFKSVARSGLNRDYIWVTTYGEAFADYSWFGCLWFLLYGFFAKFAYHDILLGNLRAYALYPFVIQCNFQWFAGANIGTRATLFCILISLFLGMRRVVFSTNKMEDEGNYV</sequence>
<feature type="transmembrane region" description="Helical" evidence="1">
    <location>
        <begin position="44"/>
        <end position="67"/>
    </location>
</feature>
<feature type="transmembrane region" description="Helical" evidence="1">
    <location>
        <begin position="88"/>
        <end position="111"/>
    </location>
</feature>
<protein>
    <submittedName>
        <fullName evidence="2">Oligosaccharide repeat unit polymerase</fullName>
    </submittedName>
</protein>
<keyword evidence="3" id="KW-1185">Reference proteome</keyword>
<dbReference type="AlphaFoldDB" id="A0A553V1N5"/>
<name>A0A553V1N5_9DEIO</name>
<keyword evidence="1" id="KW-0812">Transmembrane</keyword>
<dbReference type="OrthoDB" id="9809977at2"/>
<gene>
    <name evidence="2" type="ORF">FNU79_08140</name>
</gene>
<feature type="transmembrane region" description="Helical" evidence="1">
    <location>
        <begin position="220"/>
        <end position="237"/>
    </location>
</feature>
<dbReference type="RefSeq" id="WP_143720368.1">
    <property type="nucleotide sequence ID" value="NZ_VKDB01000006.1"/>
</dbReference>
<reference evidence="2 3" key="1">
    <citation type="submission" date="2019-07" db="EMBL/GenBank/DDBJ databases">
        <title>Deinococcus detaillus sp. nov., isolated from humus soil in Antarctica.</title>
        <authorList>
            <person name="Zhang K."/>
        </authorList>
    </citation>
    <scope>NUCLEOTIDE SEQUENCE [LARGE SCALE GENOMIC DNA]</scope>
    <source>
        <strain evidence="2 3">H1</strain>
    </source>
</reference>
<evidence type="ECO:0000313" key="2">
    <source>
        <dbReference type="EMBL" id="TSA86141.1"/>
    </source>
</evidence>
<proteinExistence type="predicted"/>